<proteinExistence type="predicted"/>
<reference evidence="2 3" key="1">
    <citation type="submission" date="2015-11" db="EMBL/GenBank/DDBJ databases">
        <title>Evidence for parallel genomic evolution in an endosymbiosis of termite gut flagellates.</title>
        <authorList>
            <person name="Zheng H."/>
        </authorList>
    </citation>
    <scope>NUCLEOTIDE SEQUENCE [LARGE SCALE GENOMIC DNA]</scope>
    <source>
        <strain evidence="2 3">CET450</strain>
    </source>
</reference>
<feature type="transmembrane region" description="Helical" evidence="1">
    <location>
        <begin position="12"/>
        <end position="33"/>
    </location>
</feature>
<evidence type="ECO:0000256" key="1">
    <source>
        <dbReference type="SAM" id="Phobius"/>
    </source>
</evidence>
<name>A0A1E5IF49_ENDTX</name>
<keyword evidence="1" id="KW-0812">Transmembrane</keyword>
<evidence type="ECO:0000313" key="2">
    <source>
        <dbReference type="EMBL" id="OEG69097.1"/>
    </source>
</evidence>
<evidence type="ECO:0000313" key="3">
    <source>
        <dbReference type="Proteomes" id="UP000095237"/>
    </source>
</evidence>
<comment type="caution">
    <text evidence="2">The sequence shown here is derived from an EMBL/GenBank/DDBJ whole genome shotgun (WGS) entry which is preliminary data.</text>
</comment>
<organism evidence="2 3">
    <name type="scientific">Endomicrobium trichonymphae</name>
    <dbReference type="NCBI Taxonomy" id="1408204"/>
    <lineage>
        <taxon>Bacteria</taxon>
        <taxon>Pseudomonadati</taxon>
        <taxon>Elusimicrobiota</taxon>
        <taxon>Endomicrobiia</taxon>
        <taxon>Endomicrobiales</taxon>
        <taxon>Endomicrobiaceae</taxon>
        <taxon>Candidatus Endomicrobiellum</taxon>
    </lineage>
</organism>
<keyword evidence="3" id="KW-1185">Reference proteome</keyword>
<dbReference type="Proteomes" id="UP000095237">
    <property type="component" value="Unassembled WGS sequence"/>
</dbReference>
<sequence length="163" mass="19237">MKKAVIRESFVILLFLICFVLISICSNFIYYIFDMSYSFNKFVNSFIIVGGFIFYSLQYSIRLLFVFYNYLTDTQLKPINKPLIIINILIVITVITVLLSFCFYTRGKLRKAIEDQMRSVEIHTFVDYNGKEYFIRGRDRKEAGENLKRLLAAGIDVTKWKQQ</sequence>
<feature type="transmembrane region" description="Helical" evidence="1">
    <location>
        <begin position="83"/>
        <end position="104"/>
    </location>
</feature>
<dbReference type="EMBL" id="LNVX01000854">
    <property type="protein sequence ID" value="OEG69097.1"/>
    <property type="molecule type" value="Genomic_DNA"/>
</dbReference>
<dbReference type="AlphaFoldDB" id="A0A1E5IF49"/>
<gene>
    <name evidence="2" type="ORF">ATZ36_11540</name>
</gene>
<keyword evidence="1" id="KW-0472">Membrane</keyword>
<keyword evidence="1" id="KW-1133">Transmembrane helix</keyword>
<feature type="transmembrane region" description="Helical" evidence="1">
    <location>
        <begin position="45"/>
        <end position="71"/>
    </location>
</feature>
<accession>A0A1E5IF49</accession>
<protein>
    <submittedName>
        <fullName evidence="2">Uncharacterized protein</fullName>
    </submittedName>
</protein>